<evidence type="ECO:0000313" key="1">
    <source>
        <dbReference type="EMBL" id="CAB4639534.1"/>
    </source>
</evidence>
<gene>
    <name evidence="1" type="ORF">UFOPK2157_00496</name>
    <name evidence="2" type="ORF">UFOPK2228_00257</name>
    <name evidence="3" type="ORF">UFOPK2245_00273</name>
</gene>
<evidence type="ECO:0000313" key="3">
    <source>
        <dbReference type="EMBL" id="CAB4647332.1"/>
    </source>
</evidence>
<dbReference type="Gene3D" id="2.130.10.10">
    <property type="entry name" value="YVTN repeat-like/Quinoprotein amine dehydrogenase"/>
    <property type="match status" value="2"/>
</dbReference>
<dbReference type="InterPro" id="IPR011964">
    <property type="entry name" value="YVTN_b-propeller_repeat"/>
</dbReference>
<dbReference type="NCBIfam" id="TIGR02276">
    <property type="entry name" value="beta_rpt_yvtn"/>
    <property type="match status" value="1"/>
</dbReference>
<dbReference type="InterPro" id="IPR011048">
    <property type="entry name" value="Haem_d1_sf"/>
</dbReference>
<protein>
    <submittedName>
        <fullName evidence="3">Unannotated protein</fullName>
    </submittedName>
</protein>
<dbReference type="EMBL" id="CAEZWK010000003">
    <property type="protein sequence ID" value="CAB4647332.1"/>
    <property type="molecule type" value="Genomic_DNA"/>
</dbReference>
<dbReference type="InterPro" id="IPR051200">
    <property type="entry name" value="Host-pathogen_enzymatic-act"/>
</dbReference>
<reference evidence="3" key="1">
    <citation type="submission" date="2020-05" db="EMBL/GenBank/DDBJ databases">
        <authorList>
            <person name="Chiriac C."/>
            <person name="Salcher M."/>
            <person name="Ghai R."/>
            <person name="Kavagutti S V."/>
        </authorList>
    </citation>
    <scope>NUCLEOTIDE SEQUENCE</scope>
</reference>
<sequence>MRKVFSLLVLSLSFTLVALPAQGEEVAKKSSMKLIKTIDGSIAPKSVRTSNDGIISAHNMMYKHSITIYDAKTFELLKTIPDSVSLKDYGYSMSSSVFRGSPVEGTFSPDGKYLYVSNYAMYGPGYKKEGSDTCSPSSGFDKSFIYRINRSNYQIDAIYPVGAVPKVVEVTPDNKYVLVANWCSYTVSVISIAEQKVVKTVSIGRYPRGIAISKDSSKAYVAEMGGSRIHVINLADFSVTYIPIGSNPRAVVLSPDDSKMYVTMNLSGRVASWDLITNKPGKSVRTGNKARSLALSSDGSELFVVNYMSNTMSKIQTSDMKILETIKVCPEPIGVTYDNPTKNTWVACYRGQIKIYSNS</sequence>
<dbReference type="PANTHER" id="PTHR47197:SF3">
    <property type="entry name" value="DIHYDRO-HEME D1 DEHYDROGENASE"/>
    <property type="match status" value="1"/>
</dbReference>
<dbReference type="EMBL" id="CAEZVW010000012">
    <property type="protein sequence ID" value="CAB4639534.1"/>
    <property type="molecule type" value="Genomic_DNA"/>
</dbReference>
<dbReference type="EMBL" id="CAEZWF010000003">
    <property type="protein sequence ID" value="CAB4646069.1"/>
    <property type="molecule type" value="Genomic_DNA"/>
</dbReference>
<dbReference type="SUPFAM" id="SSF51004">
    <property type="entry name" value="C-terminal (heme d1) domain of cytochrome cd1-nitrite reductase"/>
    <property type="match status" value="1"/>
</dbReference>
<dbReference type="InterPro" id="IPR015943">
    <property type="entry name" value="WD40/YVTN_repeat-like_dom_sf"/>
</dbReference>
<dbReference type="AlphaFoldDB" id="A0A6J6KCX1"/>
<organism evidence="3">
    <name type="scientific">freshwater metagenome</name>
    <dbReference type="NCBI Taxonomy" id="449393"/>
    <lineage>
        <taxon>unclassified sequences</taxon>
        <taxon>metagenomes</taxon>
        <taxon>ecological metagenomes</taxon>
    </lineage>
</organism>
<dbReference type="PANTHER" id="PTHR47197">
    <property type="entry name" value="PROTEIN NIRF"/>
    <property type="match status" value="1"/>
</dbReference>
<name>A0A6J6KCX1_9ZZZZ</name>
<proteinExistence type="predicted"/>
<accession>A0A6J6KCX1</accession>
<evidence type="ECO:0000313" key="2">
    <source>
        <dbReference type="EMBL" id="CAB4646069.1"/>
    </source>
</evidence>